<feature type="domain" description="Right handed beta helix" evidence="1">
    <location>
        <begin position="147"/>
        <end position="339"/>
    </location>
</feature>
<reference evidence="2 3" key="1">
    <citation type="submission" date="2019-02" db="EMBL/GenBank/DDBJ databases">
        <title>Deep-cultivation of Planctomycetes and their phenomic and genomic characterization uncovers novel biology.</title>
        <authorList>
            <person name="Wiegand S."/>
            <person name="Jogler M."/>
            <person name="Boedeker C."/>
            <person name="Pinto D."/>
            <person name="Vollmers J."/>
            <person name="Rivas-Marin E."/>
            <person name="Kohn T."/>
            <person name="Peeters S.H."/>
            <person name="Heuer A."/>
            <person name="Rast P."/>
            <person name="Oberbeckmann S."/>
            <person name="Bunk B."/>
            <person name="Jeske O."/>
            <person name="Meyerdierks A."/>
            <person name="Storesund J.E."/>
            <person name="Kallscheuer N."/>
            <person name="Luecker S."/>
            <person name="Lage O.M."/>
            <person name="Pohl T."/>
            <person name="Merkel B.J."/>
            <person name="Hornburger P."/>
            <person name="Mueller R.-W."/>
            <person name="Bruemmer F."/>
            <person name="Labrenz M."/>
            <person name="Spormann A.M."/>
            <person name="Op den Camp H."/>
            <person name="Overmann J."/>
            <person name="Amann R."/>
            <person name="Jetten M.S.M."/>
            <person name="Mascher T."/>
            <person name="Medema M.H."/>
            <person name="Devos D.P."/>
            <person name="Kaster A.-K."/>
            <person name="Ovreas L."/>
            <person name="Rohde M."/>
            <person name="Galperin M.Y."/>
            <person name="Jogler C."/>
        </authorList>
    </citation>
    <scope>NUCLEOTIDE SEQUENCE [LARGE SCALE GENOMIC DNA]</scope>
    <source>
        <strain evidence="2 3">Poly30</strain>
    </source>
</reference>
<name>A0A518EYW8_9BACT</name>
<dbReference type="Proteomes" id="UP000320390">
    <property type="component" value="Chromosome"/>
</dbReference>
<dbReference type="OrthoDB" id="1491394at2"/>
<dbReference type="EMBL" id="CP036434">
    <property type="protein sequence ID" value="QDV09290.1"/>
    <property type="molecule type" value="Genomic_DNA"/>
</dbReference>
<dbReference type="InterPro" id="IPR011050">
    <property type="entry name" value="Pectin_lyase_fold/virulence"/>
</dbReference>
<gene>
    <name evidence="2" type="ORF">Poly30_48480</name>
</gene>
<protein>
    <recommendedName>
        <fullName evidence="1">Right handed beta helix domain-containing protein</fullName>
    </recommendedName>
</protein>
<evidence type="ECO:0000259" key="1">
    <source>
        <dbReference type="Pfam" id="PF13229"/>
    </source>
</evidence>
<organism evidence="2 3">
    <name type="scientific">Saltatorellus ferox</name>
    <dbReference type="NCBI Taxonomy" id="2528018"/>
    <lineage>
        <taxon>Bacteria</taxon>
        <taxon>Pseudomonadati</taxon>
        <taxon>Planctomycetota</taxon>
        <taxon>Planctomycetia</taxon>
        <taxon>Planctomycetia incertae sedis</taxon>
        <taxon>Saltatorellus</taxon>
    </lineage>
</organism>
<evidence type="ECO:0000313" key="2">
    <source>
        <dbReference type="EMBL" id="QDV09290.1"/>
    </source>
</evidence>
<accession>A0A518EYW8</accession>
<proteinExistence type="predicted"/>
<sequence>MPDGSSWSAAFPTLQDAFDAVVPANETIILVAHGVYRPAPPPTGDTRNRSFEFSVDWTNVRVIGGFLGLPGPAGEDPDNPDGSPVRTVLDGSPYMDAGNQIDAALHVVAFPESTQTPSFPPQLSLENLAVTGGRANDDGSQLGNYGRGVEGAGILIESRGNVLLDRVTVVDNWAGLESSMVGFDESHGGGIYVNQGGLLASTRLRSCTIRDNHAELGAGIYCEGGAALRGGNCRFFGNGRLEMSANPASGLAPQCLAGGAIYLHRQTDSKWNNSLIYDNVARESGGGLHWEPYPNNNPGDYEHSMTHCTVTLNVILGDDQGGGTFAPSTMRGAGIHVSEAGQDQGTKRFYVNNSIVYGNRVGREITVVGNSTSGLSGAFVRCDFSDVGQVGEIDVSVTSTLDVGVELTPSCINQVPFFMDIPGRDFRLRGLMMSNPSPCVDTASSALIGLDIVDIDRDTFTNDDLALDFSLMNREATTSGGAAVPDMGAYEQ</sequence>
<dbReference type="Pfam" id="PF13229">
    <property type="entry name" value="Beta_helix"/>
    <property type="match status" value="1"/>
</dbReference>
<dbReference type="InterPro" id="IPR039448">
    <property type="entry name" value="Beta_helix"/>
</dbReference>
<dbReference type="SUPFAM" id="SSF51126">
    <property type="entry name" value="Pectin lyase-like"/>
    <property type="match status" value="1"/>
</dbReference>
<dbReference type="AlphaFoldDB" id="A0A518EYW8"/>
<evidence type="ECO:0000313" key="3">
    <source>
        <dbReference type="Proteomes" id="UP000320390"/>
    </source>
</evidence>
<keyword evidence="3" id="KW-1185">Reference proteome</keyword>